<feature type="region of interest" description="Disordered" evidence="1">
    <location>
        <begin position="460"/>
        <end position="480"/>
    </location>
</feature>
<evidence type="ECO:0000256" key="1">
    <source>
        <dbReference type="SAM" id="MobiDB-lite"/>
    </source>
</evidence>
<dbReference type="KEGG" id="sspb:CP982_14775"/>
<accession>A0A5P2XB99</accession>
<evidence type="ECO:0000313" key="2">
    <source>
        <dbReference type="EMBL" id="QEV59846.1"/>
    </source>
</evidence>
<reference evidence="2 3" key="1">
    <citation type="submission" date="2017-09" db="EMBL/GenBank/DDBJ databases">
        <authorList>
            <person name="Lee N."/>
            <person name="Cho B.-K."/>
        </authorList>
    </citation>
    <scope>NUCLEOTIDE SEQUENCE [LARGE SCALE GENOMIC DNA]</scope>
    <source>
        <strain evidence="2 3">ATCC 27465</strain>
    </source>
</reference>
<feature type="compositionally biased region" description="Acidic residues" evidence="1">
    <location>
        <begin position="468"/>
        <end position="480"/>
    </location>
</feature>
<dbReference type="Proteomes" id="UP000326505">
    <property type="component" value="Chromosome"/>
</dbReference>
<name>A0A5P2XB99_STRST</name>
<evidence type="ECO:0000313" key="3">
    <source>
        <dbReference type="Proteomes" id="UP000326505"/>
    </source>
</evidence>
<gene>
    <name evidence="2" type="ORF">CP982_14775</name>
</gene>
<proteinExistence type="predicted"/>
<dbReference type="OrthoDB" id="1780383at2"/>
<sequence>MPGGGSMAETPLQMTVRLRAKIEQRKARAKRWSDAYEGERPLMFASPEFSTQTGDLFADFSDNWCATVPDATVERLMPIGFRLEDGSIDQAAGRAWRKSECDVEIGLALLEALITGRSYALVWKPDGINTEITFQHASNAVVEYVPGRRRLRKAGLMVWRDSGVEFATLFTPDMVYRWQRPTRNGGAWTGRTAGLSRGEPSHIPNPLGVVPLVELPNRSRLHGSPRSELATVLPLQDAVNTLWAHLMTGSDYLALPARAVLGMDRPVREIVDPDSGEVVGEEDLPLDRFRSDRLLWLEKESARIAEFSAGDLGNYLKVIEVAVQHIAAQTRTPPSYLAGQLVNVSPDGVAASEAGLVAKVTEKQRHFGAALREVMRLEALAAGERARAESLTLGSVVWRDPQFRSDAQYSDALVKLKSIGVPDEALWERIPGVTPDEIARWKSMRNDQASAILGGNVAELFGPKPESEPDEPADELAEAA</sequence>
<dbReference type="Pfam" id="PF05133">
    <property type="entry name" value="SPP1_portal"/>
    <property type="match status" value="1"/>
</dbReference>
<organism evidence="2 3">
    <name type="scientific">Streptomyces spectabilis</name>
    <dbReference type="NCBI Taxonomy" id="68270"/>
    <lineage>
        <taxon>Bacteria</taxon>
        <taxon>Bacillati</taxon>
        <taxon>Actinomycetota</taxon>
        <taxon>Actinomycetes</taxon>
        <taxon>Kitasatosporales</taxon>
        <taxon>Streptomycetaceae</taxon>
        <taxon>Streptomyces</taxon>
    </lineage>
</organism>
<dbReference type="EMBL" id="CP023690">
    <property type="protein sequence ID" value="QEV59846.1"/>
    <property type="molecule type" value="Genomic_DNA"/>
</dbReference>
<dbReference type="AlphaFoldDB" id="A0A5P2XB99"/>
<protein>
    <submittedName>
        <fullName evidence="2">Phage portal protein</fullName>
    </submittedName>
</protein>
<dbReference type="InterPro" id="IPR021145">
    <property type="entry name" value="Portal_protein_SPP1_Gp6-like"/>
</dbReference>